<keyword evidence="2" id="KW-0067">ATP-binding</keyword>
<keyword evidence="7" id="KW-1185">Reference proteome</keyword>
<dbReference type="SMART" id="SM00220">
    <property type="entry name" value="S_TKc"/>
    <property type="match status" value="1"/>
</dbReference>
<feature type="region of interest" description="Disordered" evidence="3">
    <location>
        <begin position="557"/>
        <end position="606"/>
    </location>
</feature>
<dbReference type="HOGENOM" id="CLU_036828_0_0_1"/>
<evidence type="ECO:0000256" key="1">
    <source>
        <dbReference type="ARBA" id="ARBA00005575"/>
    </source>
</evidence>
<dbReference type="PANTHER" id="PTHR44167">
    <property type="entry name" value="OVARIAN-SPECIFIC SERINE/THREONINE-PROTEIN KINASE LOK-RELATED"/>
    <property type="match status" value="1"/>
</dbReference>
<feature type="domain" description="Protein kinase" evidence="5">
    <location>
        <begin position="246"/>
        <end position="553"/>
    </location>
</feature>
<dbReference type="GO" id="GO:0005524">
    <property type="term" value="F:ATP binding"/>
    <property type="evidence" value="ECO:0007669"/>
    <property type="project" value="UniProtKB-UniRule"/>
</dbReference>
<dbReference type="EMBL" id="GG698914">
    <property type="protein sequence ID" value="EEU38737.1"/>
    <property type="molecule type" value="Genomic_DNA"/>
</dbReference>
<feature type="compositionally biased region" description="Polar residues" evidence="3">
    <location>
        <begin position="557"/>
        <end position="574"/>
    </location>
</feature>
<dbReference type="InterPro" id="IPR000253">
    <property type="entry name" value="FHA_dom"/>
</dbReference>
<evidence type="ECO:0008006" key="8">
    <source>
        <dbReference type="Google" id="ProtNLM"/>
    </source>
</evidence>
<keyword evidence="2" id="KW-0547">Nucleotide-binding</keyword>
<dbReference type="PROSITE" id="PS00107">
    <property type="entry name" value="PROTEIN_KINASE_ATP"/>
    <property type="match status" value="1"/>
</dbReference>
<dbReference type="Pfam" id="PF00069">
    <property type="entry name" value="Pkinase"/>
    <property type="match status" value="1"/>
</dbReference>
<name>C7ZBH3_FUSV7</name>
<dbReference type="InParanoid" id="C7ZBH3"/>
<organism evidence="6 7">
    <name type="scientific">Fusarium vanettenii (strain ATCC MYA-4622 / CBS 123669 / FGSC 9596 / NRRL 45880 / 77-13-4)</name>
    <name type="common">Fusarium solani subsp. pisi</name>
    <dbReference type="NCBI Taxonomy" id="660122"/>
    <lineage>
        <taxon>Eukaryota</taxon>
        <taxon>Fungi</taxon>
        <taxon>Dikarya</taxon>
        <taxon>Ascomycota</taxon>
        <taxon>Pezizomycotina</taxon>
        <taxon>Sordariomycetes</taxon>
        <taxon>Hypocreomycetidae</taxon>
        <taxon>Hypocreales</taxon>
        <taxon>Nectriaceae</taxon>
        <taxon>Fusarium</taxon>
        <taxon>Fusarium solani species complex</taxon>
        <taxon>Fusarium vanettenii</taxon>
    </lineage>
</organism>
<dbReference type="OMA" id="HEMSEYD"/>
<dbReference type="PROSITE" id="PS50006">
    <property type="entry name" value="FHA_DOMAIN"/>
    <property type="match status" value="1"/>
</dbReference>
<evidence type="ECO:0000313" key="7">
    <source>
        <dbReference type="Proteomes" id="UP000005206"/>
    </source>
</evidence>
<dbReference type="InterPro" id="IPR017441">
    <property type="entry name" value="Protein_kinase_ATP_BS"/>
</dbReference>
<dbReference type="InterPro" id="IPR011009">
    <property type="entry name" value="Kinase-like_dom_sf"/>
</dbReference>
<dbReference type="PANTHER" id="PTHR44167:SF24">
    <property type="entry name" value="SERINE_THREONINE-PROTEIN KINASE CHK2"/>
    <property type="match status" value="1"/>
</dbReference>
<gene>
    <name evidence="6" type="ORF">NECHADRAFT_83180</name>
</gene>
<evidence type="ECO:0000259" key="5">
    <source>
        <dbReference type="PROSITE" id="PS50011"/>
    </source>
</evidence>
<proteinExistence type="inferred from homology"/>
<dbReference type="KEGG" id="nhe:NECHADRAFT_83180"/>
<dbReference type="RefSeq" id="XP_003044450.1">
    <property type="nucleotide sequence ID" value="XM_003044404.1"/>
</dbReference>
<dbReference type="PROSITE" id="PS50011">
    <property type="entry name" value="PROTEIN_KINASE_DOM"/>
    <property type="match status" value="1"/>
</dbReference>
<evidence type="ECO:0000256" key="3">
    <source>
        <dbReference type="SAM" id="MobiDB-lite"/>
    </source>
</evidence>
<feature type="binding site" evidence="2">
    <location>
        <position position="275"/>
    </location>
    <ligand>
        <name>ATP</name>
        <dbReference type="ChEBI" id="CHEBI:30616"/>
    </ligand>
</feature>
<feature type="compositionally biased region" description="Basic and acidic residues" evidence="3">
    <location>
        <begin position="578"/>
        <end position="594"/>
    </location>
</feature>
<dbReference type="GeneID" id="9670764"/>
<sequence>MATPASDSTEWDPLGPNAPAGNALVVLRPENAAAKLAFSDVVDFIKEQDNDDGHGLRSRFSRYMWFSDEQVYDPAVNRLVNHQLKLSLDGSSSPSSGTSSDHFSQDVRIWTGFFFLDPNIPPLLQRLGWSVGRLSQKNLALGRANVDLLLTTSRSSQVARRHAFISFSAETRLARVSLESGSSVTNSVSFEDLRYTLEYTPHCHRPEGQAGLGEYVNALHGDDQPTKEALLATPTPTLNSQTIGKYSVTGLIGMGSFGRVRPATDPQRDQLVAIKTIEVRVNNAQAIRRKLDLMDTLSTLVKAEKQTKMLRVIETIHVPGTRIDEFHVILEPFVEITFDKMPQGTHRTKLEIILRDCLQGLAFLHAHRFVHTDIKPTNIGLRNLQLNQCHKEAPSSPPFSPRRLHAVILDIDSIESIPQGRTTIVSRPGTNGTVGFHSPEHESSEYDGRTDIWALGVSFFRVLFGRLPWSYGKQGNPWRNDAPDQEQSRAHFHSKYRSALYQISEHAGVHRDPVCDFLTYAFRFSGSKVGGQRRPRPTGAACLETLFAQSEFLRTRTSSEQALASTPTSTSNTGGAKRPAETESREGQVQRQRSETNCPMHGKNET</sequence>
<dbReference type="InterPro" id="IPR000719">
    <property type="entry name" value="Prot_kinase_dom"/>
</dbReference>
<feature type="domain" description="FHA" evidence="4">
    <location>
        <begin position="129"/>
        <end position="195"/>
    </location>
</feature>
<accession>C7ZBH3</accession>
<dbReference type="SUPFAM" id="SSF56112">
    <property type="entry name" value="Protein kinase-like (PK-like)"/>
    <property type="match status" value="1"/>
</dbReference>
<dbReference type="eggNOG" id="KOG0597">
    <property type="taxonomic scope" value="Eukaryota"/>
</dbReference>
<dbReference type="OrthoDB" id="5979581at2759"/>
<dbReference type="AlphaFoldDB" id="C7ZBH3"/>
<evidence type="ECO:0000256" key="2">
    <source>
        <dbReference type="PROSITE-ProRule" id="PRU10141"/>
    </source>
</evidence>
<dbReference type="GO" id="GO:0005634">
    <property type="term" value="C:nucleus"/>
    <property type="evidence" value="ECO:0007669"/>
    <property type="project" value="TreeGrafter"/>
</dbReference>
<evidence type="ECO:0000313" key="6">
    <source>
        <dbReference type="EMBL" id="EEU38737.1"/>
    </source>
</evidence>
<evidence type="ECO:0000259" key="4">
    <source>
        <dbReference type="PROSITE" id="PS50006"/>
    </source>
</evidence>
<reference evidence="6 7" key="1">
    <citation type="journal article" date="2009" name="PLoS Genet.">
        <title>The genome of Nectria haematococca: contribution of supernumerary chromosomes to gene expansion.</title>
        <authorList>
            <person name="Coleman J.J."/>
            <person name="Rounsley S.D."/>
            <person name="Rodriguez-Carres M."/>
            <person name="Kuo A."/>
            <person name="Wasmann C.C."/>
            <person name="Grimwood J."/>
            <person name="Schmutz J."/>
            <person name="Taga M."/>
            <person name="White G.J."/>
            <person name="Zhou S."/>
            <person name="Schwartz D.C."/>
            <person name="Freitag M."/>
            <person name="Ma L.J."/>
            <person name="Danchin E.G."/>
            <person name="Henrissat B."/>
            <person name="Coutinho P.M."/>
            <person name="Nelson D.R."/>
            <person name="Straney D."/>
            <person name="Napoli C.A."/>
            <person name="Barker B.M."/>
            <person name="Gribskov M."/>
            <person name="Rep M."/>
            <person name="Kroken S."/>
            <person name="Molnar I."/>
            <person name="Rensing C."/>
            <person name="Kennell J.C."/>
            <person name="Zamora J."/>
            <person name="Farman M.L."/>
            <person name="Selker E.U."/>
            <person name="Salamov A."/>
            <person name="Shapiro H."/>
            <person name="Pangilinan J."/>
            <person name="Lindquist E."/>
            <person name="Lamers C."/>
            <person name="Grigoriev I.V."/>
            <person name="Geiser D.M."/>
            <person name="Covert S.F."/>
            <person name="Temporini E."/>
            <person name="Vanetten H.D."/>
        </authorList>
    </citation>
    <scope>NUCLEOTIDE SEQUENCE [LARGE SCALE GENOMIC DNA]</scope>
    <source>
        <strain evidence="7">ATCC MYA-4622 / CBS 123669 / FGSC 9596 / NRRL 45880 / 77-13-4</strain>
    </source>
</reference>
<comment type="similarity">
    <text evidence="1">Belongs to the protein kinase superfamily. CAMK Ser/Thr protein kinase family. CHEK2 subfamily.</text>
</comment>
<dbReference type="Proteomes" id="UP000005206">
    <property type="component" value="Chromosome 7"/>
</dbReference>
<dbReference type="GO" id="GO:0044773">
    <property type="term" value="P:mitotic DNA damage checkpoint signaling"/>
    <property type="evidence" value="ECO:0007669"/>
    <property type="project" value="TreeGrafter"/>
</dbReference>
<dbReference type="VEuPathDB" id="FungiDB:NECHADRAFT_83180"/>
<dbReference type="Gene3D" id="1.10.510.10">
    <property type="entry name" value="Transferase(Phosphotransferase) domain 1"/>
    <property type="match status" value="1"/>
</dbReference>
<protein>
    <recommendedName>
        <fullName evidence="8">Protein kinase domain-containing protein</fullName>
    </recommendedName>
</protein>
<dbReference type="Gene3D" id="3.30.200.20">
    <property type="entry name" value="Phosphorylase Kinase, domain 1"/>
    <property type="match status" value="1"/>
</dbReference>
<dbReference type="GO" id="GO:0004674">
    <property type="term" value="F:protein serine/threonine kinase activity"/>
    <property type="evidence" value="ECO:0007669"/>
    <property type="project" value="TreeGrafter"/>
</dbReference>